<proteinExistence type="predicted"/>
<reference evidence="3" key="1">
    <citation type="submission" date="2011-07" db="EMBL/GenBank/DDBJ databases">
        <authorList>
            <consortium name="Caenorhabditis brenneri Sequencing and Analysis Consortium"/>
            <person name="Wilson R.K."/>
        </authorList>
    </citation>
    <scope>NUCLEOTIDE SEQUENCE [LARGE SCALE GENOMIC DNA]</scope>
    <source>
        <strain evidence="3">PB2801</strain>
    </source>
</reference>
<name>G0NHZ4_CAEBE</name>
<dbReference type="EMBL" id="GL379887">
    <property type="protein sequence ID" value="EGT31616.1"/>
    <property type="molecule type" value="Genomic_DNA"/>
</dbReference>
<gene>
    <name evidence="2" type="ORF">CAEBREN_15871</name>
</gene>
<dbReference type="AlphaFoldDB" id="G0NHZ4"/>
<organism evidence="3">
    <name type="scientific">Caenorhabditis brenneri</name>
    <name type="common">Nematode worm</name>
    <dbReference type="NCBI Taxonomy" id="135651"/>
    <lineage>
        <taxon>Eukaryota</taxon>
        <taxon>Metazoa</taxon>
        <taxon>Ecdysozoa</taxon>
        <taxon>Nematoda</taxon>
        <taxon>Chromadorea</taxon>
        <taxon>Rhabditida</taxon>
        <taxon>Rhabditina</taxon>
        <taxon>Rhabditomorpha</taxon>
        <taxon>Rhabditoidea</taxon>
        <taxon>Rhabditidae</taxon>
        <taxon>Peloderinae</taxon>
        <taxon>Caenorhabditis</taxon>
    </lineage>
</organism>
<dbReference type="Proteomes" id="UP000008068">
    <property type="component" value="Unassembled WGS sequence"/>
</dbReference>
<feature type="compositionally biased region" description="Basic and acidic residues" evidence="1">
    <location>
        <begin position="41"/>
        <end position="52"/>
    </location>
</feature>
<dbReference type="InParanoid" id="G0NHZ4"/>
<evidence type="ECO:0000256" key="1">
    <source>
        <dbReference type="SAM" id="MobiDB-lite"/>
    </source>
</evidence>
<evidence type="ECO:0000313" key="3">
    <source>
        <dbReference type="Proteomes" id="UP000008068"/>
    </source>
</evidence>
<accession>G0NHZ4</accession>
<feature type="region of interest" description="Disordered" evidence="1">
    <location>
        <begin position="1"/>
        <end position="20"/>
    </location>
</feature>
<dbReference type="HOGENOM" id="CLU_2335470_0_0_1"/>
<sequence length="98" mass="11040">MNEGIFTFGNNSNKPPTGLDTDDEIFGQLALQTKLHETIQEHVHKQEKKQNRQAEIPQSCSSDTNGLNAGGRCRYILPIKRLATFSPESQYTYLAMNL</sequence>
<keyword evidence="3" id="KW-1185">Reference proteome</keyword>
<feature type="region of interest" description="Disordered" evidence="1">
    <location>
        <begin position="41"/>
        <end position="70"/>
    </location>
</feature>
<feature type="compositionally biased region" description="Polar residues" evidence="1">
    <location>
        <begin position="56"/>
        <end position="67"/>
    </location>
</feature>
<protein>
    <submittedName>
        <fullName evidence="2">Uncharacterized protein</fullName>
    </submittedName>
</protein>
<evidence type="ECO:0000313" key="2">
    <source>
        <dbReference type="EMBL" id="EGT31616.1"/>
    </source>
</evidence>